<evidence type="ECO:0000256" key="8">
    <source>
        <dbReference type="ARBA" id="ARBA00022722"/>
    </source>
</evidence>
<evidence type="ECO:0000259" key="21">
    <source>
        <dbReference type="SMART" id="SM00482"/>
    </source>
</evidence>
<accession>A0ABV6PH55</accession>
<dbReference type="EMBL" id="JBHLTL010000001">
    <property type="protein sequence ID" value="MFC0588717.1"/>
    <property type="molecule type" value="Genomic_DNA"/>
</dbReference>
<dbReference type="InterPro" id="IPR018320">
    <property type="entry name" value="DNA_polymerase_1"/>
</dbReference>
<keyword evidence="11 17" id="KW-0269">Exonuclease</keyword>
<dbReference type="CDD" id="cd06139">
    <property type="entry name" value="DNA_polA_I_Ecoli_like_exo"/>
    <property type="match status" value="1"/>
</dbReference>
<evidence type="ECO:0000313" key="22">
    <source>
        <dbReference type="EMBL" id="MFC0588717.1"/>
    </source>
</evidence>
<evidence type="ECO:0000256" key="10">
    <source>
        <dbReference type="ARBA" id="ARBA00022801"/>
    </source>
</evidence>
<evidence type="ECO:0000256" key="16">
    <source>
        <dbReference type="NCBIfam" id="TIGR00593"/>
    </source>
</evidence>
<keyword evidence="10 17" id="KW-0378">Hydrolase</keyword>
<reference evidence="22 23" key="1">
    <citation type="submission" date="2024-09" db="EMBL/GenBank/DDBJ databases">
        <authorList>
            <person name="Sun Q."/>
            <person name="Mori K."/>
        </authorList>
    </citation>
    <scope>NUCLEOTIDE SEQUENCE [LARGE SCALE GENOMIC DNA]</scope>
    <source>
        <strain evidence="22 23">NCAIM B.02537</strain>
    </source>
</reference>
<keyword evidence="5 17" id="KW-0808">Transferase</keyword>
<evidence type="ECO:0000259" key="19">
    <source>
        <dbReference type="SMART" id="SM00474"/>
    </source>
</evidence>
<dbReference type="GO" id="GO:0003887">
    <property type="term" value="F:DNA-directed DNA polymerase activity"/>
    <property type="evidence" value="ECO:0007669"/>
    <property type="project" value="UniProtKB-EC"/>
</dbReference>
<dbReference type="SUPFAM" id="SSF88723">
    <property type="entry name" value="PIN domain-like"/>
    <property type="match status" value="1"/>
</dbReference>
<dbReference type="CDD" id="cd08637">
    <property type="entry name" value="DNA_pol_A_pol_I_C"/>
    <property type="match status" value="1"/>
</dbReference>
<dbReference type="PRINTS" id="PR00868">
    <property type="entry name" value="DNAPOLI"/>
</dbReference>
<evidence type="ECO:0000256" key="2">
    <source>
        <dbReference type="ARBA" id="ARBA00011541"/>
    </source>
</evidence>
<evidence type="ECO:0000256" key="5">
    <source>
        <dbReference type="ARBA" id="ARBA00022679"/>
    </source>
</evidence>
<feature type="region of interest" description="Disordered" evidence="18">
    <location>
        <begin position="299"/>
        <end position="321"/>
    </location>
</feature>
<dbReference type="Pfam" id="PF00476">
    <property type="entry name" value="DNA_pol_A"/>
    <property type="match status" value="1"/>
</dbReference>
<feature type="domain" description="DNA-directed DNA polymerase family A palm" evidence="21">
    <location>
        <begin position="708"/>
        <end position="911"/>
    </location>
</feature>
<dbReference type="Proteomes" id="UP001589943">
    <property type="component" value="Unassembled WGS sequence"/>
</dbReference>
<evidence type="ECO:0000256" key="15">
    <source>
        <dbReference type="ARBA" id="ARBA00049244"/>
    </source>
</evidence>
<dbReference type="Pfam" id="PF01367">
    <property type="entry name" value="5_3_exonuc"/>
    <property type="match status" value="1"/>
</dbReference>
<comment type="subunit">
    <text evidence="2">Single-chain monomer with multiple functions.</text>
</comment>
<dbReference type="Gene3D" id="1.20.1060.10">
    <property type="entry name" value="Taq DNA Polymerase, Chain T, domain 4"/>
    <property type="match status" value="1"/>
</dbReference>
<evidence type="ECO:0000256" key="7">
    <source>
        <dbReference type="ARBA" id="ARBA00022705"/>
    </source>
</evidence>
<comment type="caution">
    <text evidence="22">The sequence shown here is derived from an EMBL/GenBank/DDBJ whole genome shotgun (WGS) entry which is preliminary data.</text>
</comment>
<evidence type="ECO:0000256" key="13">
    <source>
        <dbReference type="ARBA" id="ARBA00023125"/>
    </source>
</evidence>
<dbReference type="InterPro" id="IPR002421">
    <property type="entry name" value="5-3_exonuclease"/>
</dbReference>
<dbReference type="InterPro" id="IPR036397">
    <property type="entry name" value="RNaseH_sf"/>
</dbReference>
<dbReference type="InterPro" id="IPR036279">
    <property type="entry name" value="5-3_exonuclease_C_sf"/>
</dbReference>
<comment type="similarity">
    <text evidence="1 17">Belongs to the DNA polymerase type-A family.</text>
</comment>
<evidence type="ECO:0000256" key="18">
    <source>
        <dbReference type="SAM" id="MobiDB-lite"/>
    </source>
</evidence>
<evidence type="ECO:0000259" key="20">
    <source>
        <dbReference type="SMART" id="SM00475"/>
    </source>
</evidence>
<dbReference type="PANTHER" id="PTHR10133">
    <property type="entry name" value="DNA POLYMERASE I"/>
    <property type="match status" value="1"/>
</dbReference>
<dbReference type="InterPro" id="IPR001098">
    <property type="entry name" value="DNA-dir_DNA_pol_A_palm_dom"/>
</dbReference>
<dbReference type="PROSITE" id="PS00447">
    <property type="entry name" value="DNA_POLYMERASE_A"/>
    <property type="match status" value="1"/>
</dbReference>
<comment type="function">
    <text evidence="17">In addition to polymerase activity, this DNA polymerase exhibits 3'-5' and 5'-3' exonuclease activity.</text>
</comment>
<dbReference type="Gene3D" id="3.40.50.1010">
    <property type="entry name" value="5'-nuclease"/>
    <property type="match status" value="1"/>
</dbReference>
<keyword evidence="6 17" id="KW-0548">Nucleotidyltransferase</keyword>
<dbReference type="SUPFAM" id="SSF53098">
    <property type="entry name" value="Ribonuclease H-like"/>
    <property type="match status" value="1"/>
</dbReference>
<dbReference type="NCBIfam" id="TIGR00593">
    <property type="entry name" value="pola"/>
    <property type="match status" value="1"/>
</dbReference>
<dbReference type="Gene3D" id="3.30.420.10">
    <property type="entry name" value="Ribonuclease H-like superfamily/Ribonuclease H"/>
    <property type="match status" value="1"/>
</dbReference>
<dbReference type="CDD" id="cd09859">
    <property type="entry name" value="PIN_53EXO"/>
    <property type="match status" value="1"/>
</dbReference>
<feature type="domain" description="3'-5' exonuclease" evidence="19">
    <location>
        <begin position="343"/>
        <end position="539"/>
    </location>
</feature>
<evidence type="ECO:0000256" key="6">
    <source>
        <dbReference type="ARBA" id="ARBA00022695"/>
    </source>
</evidence>
<dbReference type="SUPFAM" id="SSF47807">
    <property type="entry name" value="5' to 3' exonuclease, C-terminal subdomain"/>
    <property type="match status" value="1"/>
</dbReference>
<dbReference type="InterPro" id="IPR020046">
    <property type="entry name" value="5-3_exonucl_a-hlix_arch_N"/>
</dbReference>
<dbReference type="NCBIfam" id="NF004397">
    <property type="entry name" value="PRK05755.1"/>
    <property type="match status" value="1"/>
</dbReference>
<dbReference type="InterPro" id="IPR002562">
    <property type="entry name" value="3'-5'_exonuclease_dom"/>
</dbReference>
<dbReference type="Pfam" id="PF02739">
    <property type="entry name" value="5_3_exonuc_N"/>
    <property type="match status" value="1"/>
</dbReference>
<dbReference type="PANTHER" id="PTHR10133:SF27">
    <property type="entry name" value="DNA POLYMERASE NU"/>
    <property type="match status" value="1"/>
</dbReference>
<dbReference type="SMART" id="SM00482">
    <property type="entry name" value="POLAc"/>
    <property type="match status" value="1"/>
</dbReference>
<keyword evidence="13 17" id="KW-0238">DNA-binding</keyword>
<evidence type="ECO:0000256" key="14">
    <source>
        <dbReference type="ARBA" id="ARBA00023204"/>
    </source>
</evidence>
<organism evidence="22 23">
    <name type="scientific">Novosphingobium aquiterrae</name>
    <dbReference type="NCBI Taxonomy" id="624388"/>
    <lineage>
        <taxon>Bacteria</taxon>
        <taxon>Pseudomonadati</taxon>
        <taxon>Pseudomonadota</taxon>
        <taxon>Alphaproteobacteria</taxon>
        <taxon>Sphingomonadales</taxon>
        <taxon>Sphingomonadaceae</taxon>
        <taxon>Novosphingobium</taxon>
    </lineage>
</organism>
<dbReference type="RefSeq" id="WP_379480466.1">
    <property type="nucleotide sequence ID" value="NZ_JBHLTL010000001.1"/>
</dbReference>
<dbReference type="InterPro" id="IPR029060">
    <property type="entry name" value="PIN-like_dom_sf"/>
</dbReference>
<dbReference type="InterPro" id="IPR043502">
    <property type="entry name" value="DNA/RNA_pol_sf"/>
</dbReference>
<keyword evidence="12 17" id="KW-0239">DNA-directed DNA polymerase</keyword>
<feature type="domain" description="5'-3' exonuclease" evidence="20">
    <location>
        <begin position="5"/>
        <end position="275"/>
    </location>
</feature>
<dbReference type="InterPro" id="IPR012337">
    <property type="entry name" value="RNaseH-like_sf"/>
</dbReference>
<evidence type="ECO:0000256" key="11">
    <source>
        <dbReference type="ARBA" id="ARBA00022839"/>
    </source>
</evidence>
<comment type="catalytic activity">
    <reaction evidence="15 17">
        <text>DNA(n) + a 2'-deoxyribonucleoside 5'-triphosphate = DNA(n+1) + diphosphate</text>
        <dbReference type="Rhea" id="RHEA:22508"/>
        <dbReference type="Rhea" id="RHEA-COMP:17339"/>
        <dbReference type="Rhea" id="RHEA-COMP:17340"/>
        <dbReference type="ChEBI" id="CHEBI:33019"/>
        <dbReference type="ChEBI" id="CHEBI:61560"/>
        <dbReference type="ChEBI" id="CHEBI:173112"/>
        <dbReference type="EC" id="2.7.7.7"/>
    </reaction>
</comment>
<dbReference type="InterPro" id="IPR020045">
    <property type="entry name" value="DNA_polI_H3TH"/>
</dbReference>
<protein>
    <recommendedName>
        <fullName evidence="4 16">DNA polymerase I</fullName>
        <ecNumber evidence="3 16">2.7.7.7</ecNumber>
    </recommendedName>
</protein>
<dbReference type="Pfam" id="PF01612">
    <property type="entry name" value="DNA_pol_A_exo1"/>
    <property type="match status" value="1"/>
</dbReference>
<sequence>MEPKQHLYLVDGSAYIFRAYHRLPPLTNPQGVPVGAVYGYTTMLWKLAEDLNKADGPTHLAVILDASSVSFRNEIYDQYKANRPPPPEDLKPQFPLIRDATRAFSLPCIEEIGLEADDLIASYARAATERGWDVTIVSSDKDLMQLVGRCCPGEDGCEGGCIDMLDTMKNQRIDVAEVEEKFGVRPELVGDVLALMGDSVDNVPGIRGIGPKTATKLIQEHGSLEGALAAAPGMKPSKLRDSLIEQAEMARLSRVLVQLKEDCALPVPLDDMKLDAIPPDPLIHFLSEHGFTSLLKRLGDGRGSPERATQLNPAKPVTAGEAAVPAGGRQPLAAMPPVDRTAYACVQDEAALAAWIERAFAARLVAVDTETSALDAMRADLAGISLALGPNDACYIPLGHGGSDMFAERPVQIDKGRALALLKPLLESDAVLKVGQNIKYDLNVLARHGIAVAPIDDTMIISFDLDAGRSEDGIGGGHGMDELSSRHLGHTTLTFKEVCGTGKKVIPFGEVPLDRATEYAAEDADVTWRLHRVLKPRLSEESATRIYERVDRPLVPVVAQMERHGVRVDRERLAGLSATFAEQIGALESEIHALAGGPFTIGSPKQLGDVLFDTLGYKGGKKGKSGQYSTDQSVLEGLAGEGAPIAGKVLEWRQLSKLRSTYTEALQAAINPDTGRVHTSYSLVGAQTGRLSSTDPNLMNIPIRTEIGRQIRDCFVAEPGNVLLAADYSQIELRLAAHMADVPALKEAFANGEDIHARTAQEMFGEVNRDTRGRAKTINFAILYGISRWGLGGRLGVTSDEAQAMIDRYFERFPGIQRYIHETLDAVRERGYSETLFGRKTWFPRIKSPNQAERQGSERAAINAPIQGTAADIIKRAMARMNPALEAAGLGHVRMLLQVHDELVFELPAGDVAAASDVIRAVMAGAAAPAVDMSVPLGVEIGHGESWGAAH</sequence>
<dbReference type="SUPFAM" id="SSF56672">
    <property type="entry name" value="DNA/RNA polymerases"/>
    <property type="match status" value="1"/>
</dbReference>
<keyword evidence="23" id="KW-1185">Reference proteome</keyword>
<name>A0ABV6PH55_9SPHN</name>
<evidence type="ECO:0000256" key="12">
    <source>
        <dbReference type="ARBA" id="ARBA00022932"/>
    </source>
</evidence>
<dbReference type="CDD" id="cd09898">
    <property type="entry name" value="H3TH_53EXO"/>
    <property type="match status" value="1"/>
</dbReference>
<dbReference type="SMART" id="SM00475">
    <property type="entry name" value="53EXOc"/>
    <property type="match status" value="1"/>
</dbReference>
<dbReference type="InterPro" id="IPR008918">
    <property type="entry name" value="HhH2"/>
</dbReference>
<dbReference type="EC" id="2.7.7.7" evidence="3 16"/>
<evidence type="ECO:0000313" key="23">
    <source>
        <dbReference type="Proteomes" id="UP001589943"/>
    </source>
</evidence>
<evidence type="ECO:0000256" key="9">
    <source>
        <dbReference type="ARBA" id="ARBA00022763"/>
    </source>
</evidence>
<dbReference type="SMART" id="SM00474">
    <property type="entry name" value="35EXOc"/>
    <property type="match status" value="1"/>
</dbReference>
<dbReference type="InterPro" id="IPR002298">
    <property type="entry name" value="DNA_polymerase_A"/>
</dbReference>
<evidence type="ECO:0000256" key="1">
    <source>
        <dbReference type="ARBA" id="ARBA00007705"/>
    </source>
</evidence>
<keyword evidence="14 17" id="KW-0234">DNA repair</keyword>
<keyword evidence="8" id="KW-0540">Nuclease</keyword>
<gene>
    <name evidence="17 22" type="primary">polA</name>
    <name evidence="22" type="ORF">ACFFF7_04765</name>
</gene>
<dbReference type="SMART" id="SM00279">
    <property type="entry name" value="HhH2"/>
    <property type="match status" value="1"/>
</dbReference>
<keyword evidence="7 17" id="KW-0235">DNA replication</keyword>
<dbReference type="Gene3D" id="1.10.150.20">
    <property type="entry name" value="5' to 3' exonuclease, C-terminal subdomain"/>
    <property type="match status" value="2"/>
</dbReference>
<dbReference type="Gene3D" id="3.30.70.370">
    <property type="match status" value="1"/>
</dbReference>
<evidence type="ECO:0000256" key="17">
    <source>
        <dbReference type="RuleBase" id="RU004460"/>
    </source>
</evidence>
<evidence type="ECO:0000256" key="3">
    <source>
        <dbReference type="ARBA" id="ARBA00012417"/>
    </source>
</evidence>
<proteinExistence type="inferred from homology"/>
<dbReference type="InterPro" id="IPR019760">
    <property type="entry name" value="DNA-dir_DNA_pol_A_CS"/>
</dbReference>
<keyword evidence="9 17" id="KW-0227">DNA damage</keyword>
<evidence type="ECO:0000256" key="4">
    <source>
        <dbReference type="ARBA" id="ARBA00020311"/>
    </source>
</evidence>